<evidence type="ECO:0000256" key="4">
    <source>
        <dbReference type="ARBA" id="ARBA00022989"/>
    </source>
</evidence>
<dbReference type="InterPro" id="IPR010989">
    <property type="entry name" value="SNARE"/>
</dbReference>
<reference evidence="7" key="1">
    <citation type="submission" date="2022-07" db="EMBL/GenBank/DDBJ databases">
        <title>Genome Sequence of Agrocybe chaxingu.</title>
        <authorList>
            <person name="Buettner E."/>
        </authorList>
    </citation>
    <scope>NUCLEOTIDE SEQUENCE</scope>
    <source>
        <strain evidence="7">MP-N11</strain>
    </source>
</reference>
<sequence length="311" mass="34956">MAYNDRLAAARARRGQAIELSDLNGQPAPATAGQSDLPAFLAEDASIQQGIQQLKNNVVQLATLRLQSLNAIDDSRHTYAERIDSLTTETRTLTQELKERIQNLERTPLTQDAQLRRNRLTLLRTKFLEALQDYQREEQEGRVKSRERVERQLKIVYPKATPEEVATAVNGGGDQIFAQALTSSTRYGESRAAYREVQERQQDLRRVEQTLAELAQLFSDMGTLVEQQDAIISDVEKTAQAVTEDTEKALKNTETAVLGRIERDAGYASSSSLCVSPFWPSYWVLSLDADDLDAARQFTPYSCLFFSATIY</sequence>
<dbReference type="InterPro" id="IPR000727">
    <property type="entry name" value="T_SNARE_dom"/>
</dbReference>
<comment type="subcellular location">
    <subcellularLocation>
        <location evidence="1">Membrane</location>
        <topology evidence="1">Single-pass type IV membrane protein</topology>
    </subcellularLocation>
</comment>
<dbReference type="PANTHER" id="PTHR19957">
    <property type="entry name" value="SYNTAXIN"/>
    <property type="match status" value="1"/>
</dbReference>
<protein>
    <recommendedName>
        <fullName evidence="6">t-SNARE coiled-coil homology domain-containing protein</fullName>
    </recommendedName>
</protein>
<dbReference type="SMART" id="SM00503">
    <property type="entry name" value="SynN"/>
    <property type="match status" value="1"/>
</dbReference>
<dbReference type="AlphaFoldDB" id="A0A9W8K5U4"/>
<organism evidence="7 8">
    <name type="scientific">Agrocybe chaxingu</name>
    <dbReference type="NCBI Taxonomy" id="84603"/>
    <lineage>
        <taxon>Eukaryota</taxon>
        <taxon>Fungi</taxon>
        <taxon>Dikarya</taxon>
        <taxon>Basidiomycota</taxon>
        <taxon>Agaricomycotina</taxon>
        <taxon>Agaricomycetes</taxon>
        <taxon>Agaricomycetidae</taxon>
        <taxon>Agaricales</taxon>
        <taxon>Agaricineae</taxon>
        <taxon>Strophariaceae</taxon>
        <taxon>Agrocybe</taxon>
    </lineage>
</organism>
<evidence type="ECO:0000313" key="8">
    <source>
        <dbReference type="Proteomes" id="UP001148786"/>
    </source>
</evidence>
<dbReference type="GO" id="GO:0000149">
    <property type="term" value="F:SNARE binding"/>
    <property type="evidence" value="ECO:0007669"/>
    <property type="project" value="TreeGrafter"/>
</dbReference>
<dbReference type="GO" id="GO:0005484">
    <property type="term" value="F:SNAP receptor activity"/>
    <property type="evidence" value="ECO:0007669"/>
    <property type="project" value="TreeGrafter"/>
</dbReference>
<dbReference type="GO" id="GO:0012505">
    <property type="term" value="C:endomembrane system"/>
    <property type="evidence" value="ECO:0007669"/>
    <property type="project" value="TreeGrafter"/>
</dbReference>
<dbReference type="GO" id="GO:0006886">
    <property type="term" value="P:intracellular protein transport"/>
    <property type="evidence" value="ECO:0007669"/>
    <property type="project" value="TreeGrafter"/>
</dbReference>
<dbReference type="GO" id="GO:0006887">
    <property type="term" value="P:exocytosis"/>
    <property type="evidence" value="ECO:0007669"/>
    <property type="project" value="TreeGrafter"/>
</dbReference>
<dbReference type="Proteomes" id="UP001148786">
    <property type="component" value="Unassembled WGS sequence"/>
</dbReference>
<dbReference type="Gene3D" id="1.20.58.70">
    <property type="match status" value="1"/>
</dbReference>
<dbReference type="GO" id="GO:0031201">
    <property type="term" value="C:SNARE complex"/>
    <property type="evidence" value="ECO:0007669"/>
    <property type="project" value="TreeGrafter"/>
</dbReference>
<dbReference type="InterPro" id="IPR045242">
    <property type="entry name" value="Syntaxin"/>
</dbReference>
<dbReference type="Pfam" id="PF00804">
    <property type="entry name" value="Syntaxin"/>
    <property type="match status" value="1"/>
</dbReference>
<evidence type="ECO:0000256" key="5">
    <source>
        <dbReference type="ARBA" id="ARBA00023136"/>
    </source>
</evidence>
<feature type="domain" description="T-SNARE coiled-coil homology" evidence="6">
    <location>
        <begin position="194"/>
        <end position="256"/>
    </location>
</feature>
<gene>
    <name evidence="7" type="ORF">NLJ89_g2829</name>
</gene>
<dbReference type="EMBL" id="JANKHO010000186">
    <property type="protein sequence ID" value="KAJ3513648.1"/>
    <property type="molecule type" value="Genomic_DNA"/>
</dbReference>
<keyword evidence="3" id="KW-0812">Transmembrane</keyword>
<name>A0A9W8K5U4_9AGAR</name>
<dbReference type="PANTHER" id="PTHR19957:SF307">
    <property type="entry name" value="PROTEIN SSO1-RELATED"/>
    <property type="match status" value="1"/>
</dbReference>
<evidence type="ECO:0000256" key="2">
    <source>
        <dbReference type="ARBA" id="ARBA00009063"/>
    </source>
</evidence>
<dbReference type="GO" id="GO:0005886">
    <property type="term" value="C:plasma membrane"/>
    <property type="evidence" value="ECO:0007669"/>
    <property type="project" value="TreeGrafter"/>
</dbReference>
<dbReference type="CDD" id="cd15849">
    <property type="entry name" value="SNARE_Sso1"/>
    <property type="match status" value="1"/>
</dbReference>
<dbReference type="SUPFAM" id="SSF47661">
    <property type="entry name" value="t-snare proteins"/>
    <property type="match status" value="1"/>
</dbReference>
<dbReference type="SMART" id="SM00397">
    <property type="entry name" value="t_SNARE"/>
    <property type="match status" value="1"/>
</dbReference>
<evidence type="ECO:0000256" key="1">
    <source>
        <dbReference type="ARBA" id="ARBA00004211"/>
    </source>
</evidence>
<proteinExistence type="inferred from homology"/>
<dbReference type="PROSITE" id="PS50192">
    <property type="entry name" value="T_SNARE"/>
    <property type="match status" value="1"/>
</dbReference>
<dbReference type="OrthoDB" id="10255013at2759"/>
<comment type="caution">
    <text evidence="7">The sequence shown here is derived from an EMBL/GenBank/DDBJ whole genome shotgun (WGS) entry which is preliminary data.</text>
</comment>
<comment type="similarity">
    <text evidence="2">Belongs to the syntaxin family.</text>
</comment>
<keyword evidence="5" id="KW-0472">Membrane</keyword>
<evidence type="ECO:0000256" key="3">
    <source>
        <dbReference type="ARBA" id="ARBA00022692"/>
    </source>
</evidence>
<evidence type="ECO:0000313" key="7">
    <source>
        <dbReference type="EMBL" id="KAJ3513648.1"/>
    </source>
</evidence>
<keyword evidence="4" id="KW-1133">Transmembrane helix</keyword>
<dbReference type="InterPro" id="IPR006011">
    <property type="entry name" value="Syntaxin_N"/>
</dbReference>
<dbReference type="GO" id="GO:0006906">
    <property type="term" value="P:vesicle fusion"/>
    <property type="evidence" value="ECO:0007669"/>
    <property type="project" value="TreeGrafter"/>
</dbReference>
<dbReference type="GO" id="GO:0048278">
    <property type="term" value="P:vesicle docking"/>
    <property type="evidence" value="ECO:0007669"/>
    <property type="project" value="TreeGrafter"/>
</dbReference>
<keyword evidence="8" id="KW-1185">Reference proteome</keyword>
<accession>A0A9W8K5U4</accession>
<evidence type="ECO:0000259" key="6">
    <source>
        <dbReference type="PROSITE" id="PS50192"/>
    </source>
</evidence>